<accession>A0A1C6UB03</accession>
<dbReference type="RefSeq" id="WP_091117925.1">
    <property type="nucleotide sequence ID" value="NZ_FMHY01000002.1"/>
</dbReference>
<dbReference type="Gene3D" id="3.90.1200.10">
    <property type="match status" value="1"/>
</dbReference>
<protein>
    <submittedName>
        <fullName evidence="2">Phosphotransferase enzyme family protein</fullName>
    </submittedName>
</protein>
<dbReference type="InterPro" id="IPR011009">
    <property type="entry name" value="Kinase-like_dom_sf"/>
</dbReference>
<dbReference type="AlphaFoldDB" id="A0A1C6UB03"/>
<dbReference type="SUPFAM" id="SSF56112">
    <property type="entry name" value="Protein kinase-like (PK-like)"/>
    <property type="match status" value="1"/>
</dbReference>
<feature type="domain" description="Aminoglycoside phosphotransferase" evidence="1">
    <location>
        <begin position="63"/>
        <end position="306"/>
    </location>
</feature>
<sequence length="365" mass="41081">MTESTGALELLRARALGFFTPRPGRRPAPRQIGNNMNDFQPDYAVLAMLGLTEDRIVRVERCASRRVVLMVELDDGSARLVKFPDADAELDNDYERVVLGMLKELELPPQVRQTVPQIVACGDGTRAIALDVVKDCDSLRELVQRDRAVDIRHLVNLAAALAGLHQAPIQDAYRRYPEWLLHPPVPTSTLLTPYEYAHGAGLDFDIYLRAMQELEPEFRELHEQWRPETIVHYDLRDDNILFPRGPGAECPVRLIDWELAGFGDPCFDVGYLVGQFLVDSVRRHGDAEALAAARRNARTFLSAYRALAGIPDDTELRILRYAGVALLLQAAMRLQQLGMLNQVGYLCLLYGKRLIADPTLKVIMK</sequence>
<dbReference type="Pfam" id="PF01636">
    <property type="entry name" value="APH"/>
    <property type="match status" value="1"/>
</dbReference>
<dbReference type="Proteomes" id="UP000199696">
    <property type="component" value="Unassembled WGS sequence"/>
</dbReference>
<gene>
    <name evidence="2" type="ORF">GA0070604_2281</name>
</gene>
<evidence type="ECO:0000313" key="2">
    <source>
        <dbReference type="EMBL" id="SCL51091.1"/>
    </source>
</evidence>
<dbReference type="PANTHER" id="PTHR21310">
    <property type="entry name" value="AMINOGLYCOSIDE PHOSPHOTRANSFERASE-RELATED-RELATED"/>
    <property type="match status" value="1"/>
</dbReference>
<keyword evidence="2" id="KW-0808">Transferase</keyword>
<evidence type="ECO:0000313" key="3">
    <source>
        <dbReference type="Proteomes" id="UP000199696"/>
    </source>
</evidence>
<keyword evidence="3" id="KW-1185">Reference proteome</keyword>
<dbReference type="OrthoDB" id="9797603at2"/>
<dbReference type="InterPro" id="IPR002575">
    <property type="entry name" value="Aminoglycoside_PTrfase"/>
</dbReference>
<organism evidence="2 3">
    <name type="scientific">Micromonospora eburnea</name>
    <dbReference type="NCBI Taxonomy" id="227316"/>
    <lineage>
        <taxon>Bacteria</taxon>
        <taxon>Bacillati</taxon>
        <taxon>Actinomycetota</taxon>
        <taxon>Actinomycetes</taxon>
        <taxon>Micromonosporales</taxon>
        <taxon>Micromonosporaceae</taxon>
        <taxon>Micromonospora</taxon>
    </lineage>
</organism>
<name>A0A1C6UB03_9ACTN</name>
<proteinExistence type="predicted"/>
<dbReference type="GO" id="GO:0016740">
    <property type="term" value="F:transferase activity"/>
    <property type="evidence" value="ECO:0007669"/>
    <property type="project" value="UniProtKB-KW"/>
</dbReference>
<dbReference type="STRING" id="227316.GA0070604_2281"/>
<dbReference type="InterPro" id="IPR051678">
    <property type="entry name" value="AGP_Transferase"/>
</dbReference>
<dbReference type="EMBL" id="FMHY01000002">
    <property type="protein sequence ID" value="SCL51091.1"/>
    <property type="molecule type" value="Genomic_DNA"/>
</dbReference>
<evidence type="ECO:0000259" key="1">
    <source>
        <dbReference type="Pfam" id="PF01636"/>
    </source>
</evidence>
<reference evidence="3" key="1">
    <citation type="submission" date="2016-06" db="EMBL/GenBank/DDBJ databases">
        <authorList>
            <person name="Varghese N."/>
            <person name="Submissions Spin"/>
        </authorList>
    </citation>
    <scope>NUCLEOTIDE SEQUENCE [LARGE SCALE GENOMIC DNA]</scope>
    <source>
        <strain evidence="3">DSM 44814</strain>
    </source>
</reference>